<reference evidence="2 3" key="1">
    <citation type="submission" date="2016-03" db="EMBL/GenBank/DDBJ databases">
        <title>Cyphomyrmex costatus WGS genome.</title>
        <authorList>
            <person name="Nygaard S."/>
            <person name="Hu H."/>
            <person name="Boomsma J."/>
            <person name="Zhang G."/>
        </authorList>
    </citation>
    <scope>NUCLEOTIDE SEQUENCE [LARGE SCALE GENOMIC DNA]</scope>
    <source>
        <strain evidence="2">MS0001</strain>
        <tissue evidence="2">Whole body</tissue>
    </source>
</reference>
<dbReference type="AlphaFoldDB" id="A0A195CFH5"/>
<organism evidence="2 3">
    <name type="scientific">Cyphomyrmex costatus</name>
    <dbReference type="NCBI Taxonomy" id="456900"/>
    <lineage>
        <taxon>Eukaryota</taxon>
        <taxon>Metazoa</taxon>
        <taxon>Ecdysozoa</taxon>
        <taxon>Arthropoda</taxon>
        <taxon>Hexapoda</taxon>
        <taxon>Insecta</taxon>
        <taxon>Pterygota</taxon>
        <taxon>Neoptera</taxon>
        <taxon>Endopterygota</taxon>
        <taxon>Hymenoptera</taxon>
        <taxon>Apocrita</taxon>
        <taxon>Aculeata</taxon>
        <taxon>Formicoidea</taxon>
        <taxon>Formicidae</taxon>
        <taxon>Myrmicinae</taxon>
        <taxon>Cyphomyrmex</taxon>
    </lineage>
</organism>
<gene>
    <name evidence="2" type="ORF">ALC62_10180</name>
</gene>
<keyword evidence="3" id="KW-1185">Reference proteome</keyword>
<name>A0A195CFH5_9HYME</name>
<dbReference type="Proteomes" id="UP000078542">
    <property type="component" value="Unassembled WGS sequence"/>
</dbReference>
<sequence>MDYGFGGALVLHVGRQRGDKNPVSQCIAVVVATTAAAAAAAAAVTGGVVRQAGGASGWQRVGVWLVPSFVRSGRREGRSDDPETEGAQSAVSRAETVTVTSVADVIIAVTTVETWEASRSAEVVTAKATGAITDKRSNRTVRERPLLLMGWTIERHGSAVGSRMTNGRPLGKVLCIAGGRASKFQGRLRRADLGVGQAEKQELRARSGALARGYRKP</sequence>
<protein>
    <submittedName>
        <fullName evidence="2">Uncharacterized protein</fullName>
    </submittedName>
</protein>
<proteinExistence type="predicted"/>
<feature type="region of interest" description="Disordered" evidence="1">
    <location>
        <begin position="73"/>
        <end position="92"/>
    </location>
</feature>
<dbReference type="EMBL" id="KQ977876">
    <property type="protein sequence ID" value="KYM99066.1"/>
    <property type="molecule type" value="Genomic_DNA"/>
</dbReference>
<evidence type="ECO:0000256" key="1">
    <source>
        <dbReference type="SAM" id="MobiDB-lite"/>
    </source>
</evidence>
<accession>A0A195CFH5</accession>
<evidence type="ECO:0000313" key="3">
    <source>
        <dbReference type="Proteomes" id="UP000078542"/>
    </source>
</evidence>
<evidence type="ECO:0000313" key="2">
    <source>
        <dbReference type="EMBL" id="KYM99066.1"/>
    </source>
</evidence>